<dbReference type="Proteomes" id="UP000223363">
    <property type="component" value="Segment"/>
</dbReference>
<evidence type="ECO:0000313" key="2">
    <source>
        <dbReference type="EMBL" id="ATA65596.1"/>
    </source>
</evidence>
<dbReference type="GO" id="GO:0016787">
    <property type="term" value="F:hydrolase activity"/>
    <property type="evidence" value="ECO:0007669"/>
    <property type="project" value="UniProtKB-KW"/>
</dbReference>
<sequence length="310" mass="34860">MYDYPVNDKNVVVFYHDSCMDGFAAAALMYTRYPLATYQPINYGRPNTMDVEGKVVFFVDFCPDTEWTSANWEKTQRCILLDHHKDSTDRAGHAKEHVRPGDHIGFDMAHSGAGLAWEYLYPNEPMPPMVKLVELRDLWLLTPDMRKYHEYFATFLAKGEPDVIFPPFVEILYTQDQAGVDEITAMADILVKARDQQVEWFMKNATWWYRGQVIRGPKGQVDTTIAVLNCPHIFISEVASQIMEKNPRVDLVIGTSISGKGMGFSFRSRAGSGLASHVAKKFSGGGHPDAAGGRCAGIKSYEELVKEACE</sequence>
<keyword evidence="3" id="KW-1185">Reference proteome</keyword>
<dbReference type="EMBL" id="MF285618">
    <property type="protein sequence ID" value="ATA65596.1"/>
    <property type="molecule type" value="Genomic_DNA"/>
</dbReference>
<organism evidence="2 3">
    <name type="scientific">Serratia phage vB_SmaM_ 2050HW</name>
    <dbReference type="NCBI Taxonomy" id="2024252"/>
    <lineage>
        <taxon>Viruses</taxon>
        <taxon>Duplodnaviria</taxon>
        <taxon>Heunggongvirae</taxon>
        <taxon>Uroviricota</taxon>
        <taxon>Caudoviricetes</taxon>
        <taxon>Chimalliviridae</taxon>
        <taxon>Moabitevirus</taxon>
        <taxon>Moabitevirus mv2050HW</taxon>
    </lineage>
</organism>
<keyword evidence="2" id="KW-0378">Hydrolase</keyword>
<dbReference type="Pfam" id="PF02272">
    <property type="entry name" value="DHHA1"/>
    <property type="match status" value="1"/>
</dbReference>
<evidence type="ECO:0000259" key="1">
    <source>
        <dbReference type="Pfam" id="PF02272"/>
    </source>
</evidence>
<feature type="domain" description="DHHA1" evidence="1">
    <location>
        <begin position="235"/>
        <end position="308"/>
    </location>
</feature>
<dbReference type="InterPro" id="IPR003156">
    <property type="entry name" value="DHHA1_dom"/>
</dbReference>
<dbReference type="SUPFAM" id="SSF64182">
    <property type="entry name" value="DHH phosphoesterases"/>
    <property type="match status" value="1"/>
</dbReference>
<proteinExistence type="predicted"/>
<protein>
    <submittedName>
        <fullName evidence="2">Phosphohydrolase</fullName>
    </submittedName>
</protein>
<accession>A0A289YMW0</accession>
<evidence type="ECO:0000313" key="3">
    <source>
        <dbReference type="Proteomes" id="UP000223363"/>
    </source>
</evidence>
<dbReference type="GO" id="GO:0003676">
    <property type="term" value="F:nucleic acid binding"/>
    <property type="evidence" value="ECO:0007669"/>
    <property type="project" value="InterPro"/>
</dbReference>
<gene>
    <name evidence="2" type="ORF">2050HW_00261</name>
</gene>
<dbReference type="Gene3D" id="3.10.310.30">
    <property type="match status" value="1"/>
</dbReference>
<dbReference type="InterPro" id="IPR038763">
    <property type="entry name" value="DHH_sf"/>
</dbReference>
<reference evidence="3" key="1">
    <citation type="submission" date="2017-06" db="EMBL/GenBank/DDBJ databases">
        <authorList>
            <person name="Zhao X."/>
        </authorList>
    </citation>
    <scope>NUCLEOTIDE SEQUENCE [LARGE SCALE GENOMIC DNA]</scope>
</reference>
<name>A0A289YMW0_9CAUD</name>